<dbReference type="EMBL" id="JALJOS010000008">
    <property type="protein sequence ID" value="KAK9835446.1"/>
    <property type="molecule type" value="Genomic_DNA"/>
</dbReference>
<dbReference type="AlphaFoldDB" id="A0AAW1RQ13"/>
<dbReference type="InterPro" id="IPR001733">
    <property type="entry name" value="Peptidase_S26B"/>
</dbReference>
<proteinExistence type="inferred from homology"/>
<evidence type="ECO:0000256" key="1">
    <source>
        <dbReference type="ARBA" id="ARBA00000677"/>
    </source>
</evidence>
<dbReference type="Proteomes" id="UP001438707">
    <property type="component" value="Unassembled WGS sequence"/>
</dbReference>
<dbReference type="GO" id="GO:0009003">
    <property type="term" value="F:signal peptidase activity"/>
    <property type="evidence" value="ECO:0007669"/>
    <property type="project" value="UniProtKB-EC"/>
</dbReference>
<dbReference type="InterPro" id="IPR015927">
    <property type="entry name" value="Peptidase_S24_S26A/B/C"/>
</dbReference>
<evidence type="ECO:0000256" key="3">
    <source>
        <dbReference type="ARBA" id="ARBA00011035"/>
    </source>
</evidence>
<evidence type="ECO:0000256" key="11">
    <source>
        <dbReference type="ARBA" id="ARBA00045533"/>
    </source>
</evidence>
<evidence type="ECO:0000313" key="14">
    <source>
        <dbReference type="Proteomes" id="UP001438707"/>
    </source>
</evidence>
<evidence type="ECO:0000256" key="9">
    <source>
        <dbReference type="ARBA" id="ARBA00022989"/>
    </source>
</evidence>
<sequence>MEAAWRLLNEQYRSLVSPNLRSFLLQGTDLGTEGSLPRCKDWWQGPGEASDNALTSEGLVVTSALIFWKTLVLLTGSKSPVVVVLSESMQPGFYRGDILFLYHSNYPVRTGDIVVFNLPHKQRAPGEEAIPIVHRAVQVHEQRSGGQINILTKGDFNEQNDRDGGIYGGIPWLAAQHIMGRVVGYLPYVGQVTLIMNDYPKVKYALIALLGLFILTSND</sequence>
<evidence type="ECO:0000256" key="8">
    <source>
        <dbReference type="ARBA" id="ARBA00022692"/>
    </source>
</evidence>
<evidence type="ECO:0000256" key="5">
    <source>
        <dbReference type="ARBA" id="ARBA00019685"/>
    </source>
</evidence>
<comment type="function">
    <text evidence="11">Catalytic component of the signal peptidase complex (SPC) which catalyzes the cleavage of N-terminal signal sequences from nascent proteins as they are translocated into the lumen of the endoplasmic reticulum. Specifically cleaves N-terminal signal peptides that contain a hydrophobic alpha-helix (h-region) shorter than 18-20 amino acids.</text>
</comment>
<keyword evidence="10" id="KW-0472">Membrane</keyword>
<evidence type="ECO:0000256" key="6">
    <source>
        <dbReference type="ARBA" id="ARBA00021755"/>
    </source>
</evidence>
<dbReference type="GO" id="GO:0005787">
    <property type="term" value="C:signal peptidase complex"/>
    <property type="evidence" value="ECO:0007669"/>
    <property type="project" value="TreeGrafter"/>
</dbReference>
<keyword evidence="7" id="KW-0645">Protease</keyword>
<dbReference type="PRINTS" id="PR00728">
    <property type="entry name" value="SIGNALPTASE"/>
</dbReference>
<dbReference type="PANTHER" id="PTHR10806">
    <property type="entry name" value="SIGNAL PEPTIDASE COMPLEX CATALYTIC SUBUNIT SEC11"/>
    <property type="match status" value="1"/>
</dbReference>
<organism evidence="13 14">
    <name type="scientific">Apatococcus lobatus</name>
    <dbReference type="NCBI Taxonomy" id="904363"/>
    <lineage>
        <taxon>Eukaryota</taxon>
        <taxon>Viridiplantae</taxon>
        <taxon>Chlorophyta</taxon>
        <taxon>core chlorophytes</taxon>
        <taxon>Trebouxiophyceae</taxon>
        <taxon>Chlorellales</taxon>
        <taxon>Chlorellaceae</taxon>
        <taxon>Apatococcus</taxon>
    </lineage>
</organism>
<comment type="catalytic activity">
    <reaction evidence="1">
        <text>Cleavage of hydrophobic, N-terminal signal or leader sequences from secreted and periplasmic proteins.</text>
        <dbReference type="EC" id="3.4.21.89"/>
    </reaction>
</comment>
<evidence type="ECO:0000256" key="4">
    <source>
        <dbReference type="ARBA" id="ARBA00013208"/>
    </source>
</evidence>
<keyword evidence="8" id="KW-0812">Transmembrane</keyword>
<name>A0AAW1RQ13_9CHLO</name>
<comment type="subcellular location">
    <subcellularLocation>
        <location evidence="2">Endoplasmic reticulum membrane</location>
        <topology evidence="2">Single-pass type II membrane protein</topology>
    </subcellularLocation>
</comment>
<keyword evidence="7" id="KW-0378">Hydrolase</keyword>
<evidence type="ECO:0000259" key="12">
    <source>
        <dbReference type="Pfam" id="PF00717"/>
    </source>
</evidence>
<dbReference type="SUPFAM" id="SSF51306">
    <property type="entry name" value="LexA/Signal peptidase"/>
    <property type="match status" value="1"/>
</dbReference>
<evidence type="ECO:0000256" key="7">
    <source>
        <dbReference type="ARBA" id="ARBA00022670"/>
    </source>
</evidence>
<keyword evidence="9" id="KW-1133">Transmembrane helix</keyword>
<dbReference type="GO" id="GO:0006465">
    <property type="term" value="P:signal peptide processing"/>
    <property type="evidence" value="ECO:0007669"/>
    <property type="project" value="InterPro"/>
</dbReference>
<comment type="caution">
    <text evidence="13">The sequence shown here is derived from an EMBL/GenBank/DDBJ whole genome shotgun (WGS) entry which is preliminary data.</text>
</comment>
<dbReference type="Gene3D" id="2.10.109.10">
    <property type="entry name" value="Umud Fragment, subunit A"/>
    <property type="match status" value="1"/>
</dbReference>
<protein>
    <recommendedName>
        <fullName evidence="5">Signal peptidase complex catalytic subunit SEC11</fullName>
        <ecNumber evidence="4">3.4.21.89</ecNumber>
    </recommendedName>
    <alternativeName>
        <fullName evidence="6">Signal peptidase complex catalytic subunit sec11</fullName>
    </alternativeName>
</protein>
<feature type="domain" description="Peptidase S24/S26A/S26B/S26C" evidence="12">
    <location>
        <begin position="69"/>
        <end position="120"/>
    </location>
</feature>
<keyword evidence="14" id="KW-1185">Reference proteome</keyword>
<dbReference type="GO" id="GO:0004252">
    <property type="term" value="F:serine-type endopeptidase activity"/>
    <property type="evidence" value="ECO:0007669"/>
    <property type="project" value="InterPro"/>
</dbReference>
<gene>
    <name evidence="13" type="ORF">WJX74_000177</name>
</gene>
<evidence type="ECO:0000256" key="2">
    <source>
        <dbReference type="ARBA" id="ARBA00004648"/>
    </source>
</evidence>
<dbReference type="Pfam" id="PF00717">
    <property type="entry name" value="Peptidase_S24"/>
    <property type="match status" value="1"/>
</dbReference>
<dbReference type="CDD" id="cd06530">
    <property type="entry name" value="S26_SPase_I"/>
    <property type="match status" value="1"/>
</dbReference>
<reference evidence="13 14" key="1">
    <citation type="journal article" date="2024" name="Nat. Commun.">
        <title>Phylogenomics reveals the evolutionary origins of lichenization in chlorophyte algae.</title>
        <authorList>
            <person name="Puginier C."/>
            <person name="Libourel C."/>
            <person name="Otte J."/>
            <person name="Skaloud P."/>
            <person name="Haon M."/>
            <person name="Grisel S."/>
            <person name="Petersen M."/>
            <person name="Berrin J.G."/>
            <person name="Delaux P.M."/>
            <person name="Dal Grande F."/>
            <person name="Keller J."/>
        </authorList>
    </citation>
    <scope>NUCLEOTIDE SEQUENCE [LARGE SCALE GENOMIC DNA]</scope>
    <source>
        <strain evidence="13 14">SAG 2145</strain>
    </source>
</reference>
<dbReference type="PANTHER" id="PTHR10806:SF6">
    <property type="entry name" value="SIGNAL PEPTIDASE COMPLEX CATALYTIC SUBUNIT SEC11"/>
    <property type="match status" value="1"/>
</dbReference>
<dbReference type="InterPro" id="IPR036286">
    <property type="entry name" value="LexA/Signal_pep-like_sf"/>
</dbReference>
<accession>A0AAW1RQ13</accession>
<dbReference type="EC" id="3.4.21.89" evidence="4"/>
<evidence type="ECO:0000313" key="13">
    <source>
        <dbReference type="EMBL" id="KAK9835446.1"/>
    </source>
</evidence>
<evidence type="ECO:0000256" key="10">
    <source>
        <dbReference type="ARBA" id="ARBA00023136"/>
    </source>
</evidence>
<comment type="similarity">
    <text evidence="3">Belongs to the peptidase S26B family.</text>
</comment>
<dbReference type="InterPro" id="IPR019533">
    <property type="entry name" value="Peptidase_S26"/>
</dbReference>
<dbReference type="NCBIfam" id="TIGR02228">
    <property type="entry name" value="sigpep_I_arch"/>
    <property type="match status" value="1"/>
</dbReference>